<dbReference type="SUPFAM" id="SSF53822">
    <property type="entry name" value="Periplasmic binding protein-like I"/>
    <property type="match status" value="1"/>
</dbReference>
<evidence type="ECO:0000256" key="1">
    <source>
        <dbReference type="ARBA" id="ARBA00023015"/>
    </source>
</evidence>
<dbReference type="InterPro" id="IPR028082">
    <property type="entry name" value="Peripla_BP_I"/>
</dbReference>
<dbReference type="Pfam" id="PF00356">
    <property type="entry name" value="LacI"/>
    <property type="match status" value="1"/>
</dbReference>
<keyword evidence="3" id="KW-0804">Transcription</keyword>
<evidence type="ECO:0000259" key="4">
    <source>
        <dbReference type="PROSITE" id="PS50932"/>
    </source>
</evidence>
<dbReference type="InterPro" id="IPR000843">
    <property type="entry name" value="HTH_LacI"/>
</dbReference>
<evidence type="ECO:0000256" key="3">
    <source>
        <dbReference type="ARBA" id="ARBA00023163"/>
    </source>
</evidence>
<dbReference type="GO" id="GO:0003700">
    <property type="term" value="F:DNA-binding transcription factor activity"/>
    <property type="evidence" value="ECO:0007669"/>
    <property type="project" value="TreeGrafter"/>
</dbReference>
<dbReference type="PROSITE" id="PS50932">
    <property type="entry name" value="HTH_LACI_2"/>
    <property type="match status" value="1"/>
</dbReference>
<keyword evidence="1" id="KW-0805">Transcription regulation</keyword>
<dbReference type="SUPFAM" id="SSF47413">
    <property type="entry name" value="lambda repressor-like DNA-binding domains"/>
    <property type="match status" value="1"/>
</dbReference>
<dbReference type="InterPro" id="IPR010982">
    <property type="entry name" value="Lambda_DNA-bd_dom_sf"/>
</dbReference>
<dbReference type="AlphaFoldDB" id="A0A521BN78"/>
<protein>
    <submittedName>
        <fullName evidence="5">Transcriptional regulator, LacI family</fullName>
    </submittedName>
</protein>
<evidence type="ECO:0000256" key="2">
    <source>
        <dbReference type="ARBA" id="ARBA00023125"/>
    </source>
</evidence>
<dbReference type="Pfam" id="PF13377">
    <property type="entry name" value="Peripla_BP_3"/>
    <property type="match status" value="1"/>
</dbReference>
<dbReference type="EMBL" id="FXSZ01000002">
    <property type="protein sequence ID" value="SMO48598.1"/>
    <property type="molecule type" value="Genomic_DNA"/>
</dbReference>
<sequence length="342" mass="38357">MSKNKTFIEIAKALGISPSTVSRALNDHPRISNETKQKVKKLALELDFTLNPMASSFRSNKTQTIGIIVPRISFYFHATVLTVVQNLLWKEGYQLIICQSNDSPEVEKELVNTLYASRVDGVIAATTLYTTDFSHYDILTRKQIPLVFYDRVPVNYYPAQIVKGDDYKGGFEAAEHLIKLGCKSIAHISGPLTCNLYKDRYAGYIDALKKYKIPYRQEMVFFHELSMDNAVESIQKIFKMETKPDGIFTANDTSAIGALMVARELGIEVPKEFKIVGYSNDPRSSIISPGITTIDQHPEIVGQQLAITILDLIRGTETKVELITEPTITPITLTIRESSKVL</sequence>
<gene>
    <name evidence="5" type="ORF">SAMN06265350_102370</name>
</gene>
<dbReference type="SMART" id="SM00354">
    <property type="entry name" value="HTH_LACI"/>
    <property type="match status" value="1"/>
</dbReference>
<proteinExistence type="predicted"/>
<keyword evidence="6" id="KW-1185">Reference proteome</keyword>
<keyword evidence="2" id="KW-0238">DNA-binding</keyword>
<dbReference type="Gene3D" id="1.10.260.40">
    <property type="entry name" value="lambda repressor-like DNA-binding domains"/>
    <property type="match status" value="1"/>
</dbReference>
<evidence type="ECO:0000313" key="6">
    <source>
        <dbReference type="Proteomes" id="UP000315971"/>
    </source>
</evidence>
<dbReference type="RefSeq" id="WP_142601975.1">
    <property type="nucleotide sequence ID" value="NZ_FXSZ01000002.1"/>
</dbReference>
<dbReference type="InterPro" id="IPR046335">
    <property type="entry name" value="LacI/GalR-like_sensor"/>
</dbReference>
<name>A0A521BN78_9SPHI</name>
<dbReference type="CDD" id="cd06267">
    <property type="entry name" value="PBP1_LacI_sugar_binding-like"/>
    <property type="match status" value="1"/>
</dbReference>
<dbReference type="PANTHER" id="PTHR30146:SF109">
    <property type="entry name" value="HTH-TYPE TRANSCRIPTIONAL REGULATOR GALS"/>
    <property type="match status" value="1"/>
</dbReference>
<reference evidence="5 6" key="1">
    <citation type="submission" date="2017-05" db="EMBL/GenBank/DDBJ databases">
        <authorList>
            <person name="Varghese N."/>
            <person name="Submissions S."/>
        </authorList>
    </citation>
    <scope>NUCLEOTIDE SEQUENCE [LARGE SCALE GENOMIC DNA]</scope>
    <source>
        <strain evidence="5 6">DSM 21342</strain>
    </source>
</reference>
<dbReference type="Proteomes" id="UP000315971">
    <property type="component" value="Unassembled WGS sequence"/>
</dbReference>
<dbReference type="Gene3D" id="3.40.50.2300">
    <property type="match status" value="2"/>
</dbReference>
<dbReference type="OrthoDB" id="9803256at2"/>
<organism evidence="5 6">
    <name type="scientific">Solitalea koreensis</name>
    <dbReference type="NCBI Taxonomy" id="543615"/>
    <lineage>
        <taxon>Bacteria</taxon>
        <taxon>Pseudomonadati</taxon>
        <taxon>Bacteroidota</taxon>
        <taxon>Sphingobacteriia</taxon>
        <taxon>Sphingobacteriales</taxon>
        <taxon>Sphingobacteriaceae</taxon>
        <taxon>Solitalea</taxon>
    </lineage>
</organism>
<dbReference type="GO" id="GO:0000976">
    <property type="term" value="F:transcription cis-regulatory region binding"/>
    <property type="evidence" value="ECO:0007669"/>
    <property type="project" value="TreeGrafter"/>
</dbReference>
<accession>A0A521BN78</accession>
<evidence type="ECO:0000313" key="5">
    <source>
        <dbReference type="EMBL" id="SMO48598.1"/>
    </source>
</evidence>
<feature type="domain" description="HTH lacI-type" evidence="4">
    <location>
        <begin position="9"/>
        <end position="59"/>
    </location>
</feature>
<dbReference type="PANTHER" id="PTHR30146">
    <property type="entry name" value="LACI-RELATED TRANSCRIPTIONAL REPRESSOR"/>
    <property type="match status" value="1"/>
</dbReference>
<dbReference type="CDD" id="cd01392">
    <property type="entry name" value="HTH_LacI"/>
    <property type="match status" value="1"/>
</dbReference>